<dbReference type="InterPro" id="IPR001995">
    <property type="entry name" value="Peptidase_A2_cat"/>
</dbReference>
<gene>
    <name evidence="4" type="ORF">GCM10011503_26700</name>
</gene>
<protein>
    <recommendedName>
        <fullName evidence="3">Peptidase A2 domain-containing protein</fullName>
    </recommendedName>
</protein>
<dbReference type="RefSeq" id="WP_084391240.1">
    <property type="nucleotide sequence ID" value="NZ_BMKF01000002.1"/>
</dbReference>
<keyword evidence="1" id="KW-0378">Hydrolase</keyword>
<dbReference type="PROSITE" id="PS00141">
    <property type="entry name" value="ASP_PROTEASE"/>
    <property type="match status" value="1"/>
</dbReference>
<proteinExistence type="predicted"/>
<name>A0ABQ1JWQ0_9PROT</name>
<dbReference type="Gene3D" id="2.40.70.10">
    <property type="entry name" value="Acid Proteases"/>
    <property type="match status" value="2"/>
</dbReference>
<evidence type="ECO:0000313" key="5">
    <source>
        <dbReference type="Proteomes" id="UP000628854"/>
    </source>
</evidence>
<feature type="signal peptide" evidence="2">
    <location>
        <begin position="1"/>
        <end position="23"/>
    </location>
</feature>
<feature type="chain" id="PRO_5046383709" description="Peptidase A2 domain-containing protein" evidence="2">
    <location>
        <begin position="24"/>
        <end position="307"/>
    </location>
</feature>
<organism evidence="4 5">
    <name type="scientific">Henriciella pelagia</name>
    <dbReference type="NCBI Taxonomy" id="1977912"/>
    <lineage>
        <taxon>Bacteria</taxon>
        <taxon>Pseudomonadati</taxon>
        <taxon>Pseudomonadota</taxon>
        <taxon>Alphaproteobacteria</taxon>
        <taxon>Hyphomonadales</taxon>
        <taxon>Hyphomonadaceae</taxon>
        <taxon>Henriciella</taxon>
    </lineage>
</organism>
<comment type="caution">
    <text evidence="4">The sequence shown here is derived from an EMBL/GenBank/DDBJ whole genome shotgun (WGS) entry which is preliminary data.</text>
</comment>
<evidence type="ECO:0000256" key="2">
    <source>
        <dbReference type="SAM" id="SignalP"/>
    </source>
</evidence>
<dbReference type="SUPFAM" id="SSF50630">
    <property type="entry name" value="Acid proteases"/>
    <property type="match status" value="2"/>
</dbReference>
<keyword evidence="5" id="KW-1185">Reference proteome</keyword>
<keyword evidence="2" id="KW-0732">Signal</keyword>
<dbReference type="Pfam" id="PF13975">
    <property type="entry name" value="gag-asp_proteas"/>
    <property type="match status" value="2"/>
</dbReference>
<dbReference type="InterPro" id="IPR021109">
    <property type="entry name" value="Peptidase_aspartic_dom_sf"/>
</dbReference>
<evidence type="ECO:0000313" key="4">
    <source>
        <dbReference type="EMBL" id="GGB76575.1"/>
    </source>
</evidence>
<dbReference type="EMBL" id="BMKF01000002">
    <property type="protein sequence ID" value="GGB76575.1"/>
    <property type="molecule type" value="Genomic_DNA"/>
</dbReference>
<evidence type="ECO:0000259" key="3">
    <source>
        <dbReference type="PROSITE" id="PS50175"/>
    </source>
</evidence>
<accession>A0ABQ1JWQ0</accession>
<dbReference type="Proteomes" id="UP000628854">
    <property type="component" value="Unassembled WGS sequence"/>
</dbReference>
<sequence>MRVASNILALVLLALSTTPMASAVAKHTIPFEISEAGFLVVKMELNDEVEVDAVLDTGATIALLDHTAAKAAGIEEPDGVSVVAINGLSGVQEFPLVHIDKLDIGGIQSETVRAAYNKKFPMDYVSNILPANNLPHRVLDFDFEEGRLSVYNRRPLAVWRSKTVRKPVERIQGLPFIRIELDGMEALALIDTGASLTVVNSVLADKVTGRRGRIETLELVGATGAVMDLRVLHSRNLAVGEFKTDKFRSIIADPDVLVALGVSEEPVIIVGLDYLSQFRLQIDREAEMMHFSMAAPRREAGITIIAR</sequence>
<dbReference type="InterPro" id="IPR001969">
    <property type="entry name" value="Aspartic_peptidase_AS"/>
</dbReference>
<dbReference type="PROSITE" id="PS50175">
    <property type="entry name" value="ASP_PROT_RETROV"/>
    <property type="match status" value="1"/>
</dbReference>
<feature type="domain" description="Peptidase A2" evidence="3">
    <location>
        <begin position="186"/>
        <end position="274"/>
    </location>
</feature>
<evidence type="ECO:0000256" key="1">
    <source>
        <dbReference type="ARBA" id="ARBA00022801"/>
    </source>
</evidence>
<reference evidence="5" key="1">
    <citation type="journal article" date="2019" name="Int. J. Syst. Evol. Microbiol.">
        <title>The Global Catalogue of Microorganisms (GCM) 10K type strain sequencing project: providing services to taxonomists for standard genome sequencing and annotation.</title>
        <authorList>
            <consortium name="The Broad Institute Genomics Platform"/>
            <consortium name="The Broad Institute Genome Sequencing Center for Infectious Disease"/>
            <person name="Wu L."/>
            <person name="Ma J."/>
        </authorList>
    </citation>
    <scope>NUCLEOTIDE SEQUENCE [LARGE SCALE GENOMIC DNA]</scope>
    <source>
        <strain evidence="5">CGMCC 1.15928</strain>
    </source>
</reference>